<dbReference type="EMBL" id="OZ037946">
    <property type="protein sequence ID" value="CAL1705102.1"/>
    <property type="molecule type" value="Genomic_DNA"/>
</dbReference>
<feature type="domain" description="Clathrin/coatomer adaptor adaptin-like N-terminal" evidence="6">
    <location>
        <begin position="67"/>
        <end position="378"/>
    </location>
</feature>
<dbReference type="SUPFAM" id="SSF48371">
    <property type="entry name" value="ARM repeat"/>
    <property type="match status" value="1"/>
</dbReference>
<protein>
    <recommendedName>
        <fullName evidence="6">Clathrin/coatomer adaptor adaptin-like N-terminal domain-containing protein</fullName>
    </recommendedName>
</protein>
<name>A0ABP1DEQ6_9APHY</name>
<dbReference type="PANTHER" id="PTHR22780">
    <property type="entry name" value="ADAPTIN, ALPHA/GAMMA/EPSILON"/>
    <property type="match status" value="1"/>
</dbReference>
<dbReference type="InterPro" id="IPR050840">
    <property type="entry name" value="Adaptor_Complx_Large_Subunit"/>
</dbReference>
<feature type="compositionally biased region" description="Low complexity" evidence="5">
    <location>
        <begin position="652"/>
        <end position="664"/>
    </location>
</feature>
<proteinExistence type="predicted"/>
<keyword evidence="2" id="KW-0813">Transport</keyword>
<evidence type="ECO:0000256" key="1">
    <source>
        <dbReference type="ARBA" id="ARBA00004308"/>
    </source>
</evidence>
<sequence length="847" mass="93629">MSRAHYALVRKVETAMSPQAADTTLLAEIEAIHYRLLHSTLTQKQLKECLILLLYCSMATTAGIVPDLTFALPHAISLAEAGKTVHDKRIGYEFCADIMPKHHELKLMLVNTLRKDIHSHEVPRICLALDILIQIPPEDVIPAVQDRLFELLSHTSPLVRRRALFAYRSLSEHSQDILNQIVDKVQKRLDDPDYAVVGAALAVSVELHTHSRLPITTFHASLTRLLRNVWQNVSRHRSGSWLLLKVLQALQNLRALNLEDFEVISGIVRTRMSVTPLSNAIKYQCFSVVAAHPDLLASLKSPPGNLFISAIRHLLTSDNINDIYTFISSLESLEPRYWAGISADIPSVLEAWEVERVMSLLGSNDQAIRKKVLRILLKVDRTIVESYFNQLSASNFASVLQDKSGELKRPLEVIEVLCGEDGESYAQQVVLTFTAIDENPHRKGHVYEGAVEDILNYIRGSSIEFRSGCLGVFFGLLAGRGRAFDSTLATILSALVCEYLDSCPVSPEDLLRGLSSLLPNLGAAIQDACLLAMIRVSANCSAVPEDVLGTVRKVQEAAGRHIKRRCNQFLELSQTAQMLKDIVSRSKSTSLPDFVIALETYEAERQTNVPRPSSSNAVGSPERPSSRTSTTASKLRYTAYDAPKPTPRLRRISSTSSSLSASRSDVGRESEDLARTVSPGELALASGRSEFQEIARSPVSSPPTLPSVQVLEEDELYSQASQADLISLDSPFVSEPITSICSFLEPDFETVWNSLASSNTRGWYDSPMDVLVRKLQSLQKPLRVTPADQPPFIGDLKIQISTSPGFIAQSGVALLRLKEGEEESCLWHLRCADESLRNSIKALLKDG</sequence>
<evidence type="ECO:0000313" key="7">
    <source>
        <dbReference type="EMBL" id="CAL1705102.1"/>
    </source>
</evidence>
<dbReference type="InterPro" id="IPR002553">
    <property type="entry name" value="Clathrin/coatomer_adapt-like_N"/>
</dbReference>
<dbReference type="Pfam" id="PF01602">
    <property type="entry name" value="Adaptin_N"/>
    <property type="match status" value="1"/>
</dbReference>
<gene>
    <name evidence="7" type="ORF">GFSPODELE1_LOCUS5277</name>
</gene>
<reference evidence="8" key="1">
    <citation type="submission" date="2024-04" db="EMBL/GenBank/DDBJ databases">
        <authorList>
            <person name="Shaw F."/>
            <person name="Minotto A."/>
        </authorList>
    </citation>
    <scope>NUCLEOTIDE SEQUENCE [LARGE SCALE GENOMIC DNA]</scope>
</reference>
<evidence type="ECO:0000313" key="8">
    <source>
        <dbReference type="Proteomes" id="UP001497453"/>
    </source>
</evidence>
<dbReference type="Gene3D" id="1.25.10.10">
    <property type="entry name" value="Leucine-rich Repeat Variant"/>
    <property type="match status" value="1"/>
</dbReference>
<feature type="compositionally biased region" description="Low complexity" evidence="5">
    <location>
        <begin position="620"/>
        <end position="633"/>
    </location>
</feature>
<evidence type="ECO:0000256" key="4">
    <source>
        <dbReference type="ARBA" id="ARBA00023136"/>
    </source>
</evidence>
<dbReference type="Proteomes" id="UP001497453">
    <property type="component" value="Chromosome 3"/>
</dbReference>
<organism evidence="7 8">
    <name type="scientific">Somion occarium</name>
    <dbReference type="NCBI Taxonomy" id="3059160"/>
    <lineage>
        <taxon>Eukaryota</taxon>
        <taxon>Fungi</taxon>
        <taxon>Dikarya</taxon>
        <taxon>Basidiomycota</taxon>
        <taxon>Agaricomycotina</taxon>
        <taxon>Agaricomycetes</taxon>
        <taxon>Polyporales</taxon>
        <taxon>Cerrenaceae</taxon>
        <taxon>Somion</taxon>
    </lineage>
</organism>
<feature type="region of interest" description="Disordered" evidence="5">
    <location>
        <begin position="605"/>
        <end position="677"/>
    </location>
</feature>
<dbReference type="InterPro" id="IPR011989">
    <property type="entry name" value="ARM-like"/>
</dbReference>
<keyword evidence="3" id="KW-0653">Protein transport</keyword>
<feature type="compositionally biased region" description="Polar residues" evidence="5">
    <location>
        <begin position="606"/>
        <end position="618"/>
    </location>
</feature>
<comment type="subcellular location">
    <subcellularLocation>
        <location evidence="1">Endomembrane system</location>
    </subcellularLocation>
</comment>
<keyword evidence="4" id="KW-0472">Membrane</keyword>
<feature type="compositionally biased region" description="Basic and acidic residues" evidence="5">
    <location>
        <begin position="665"/>
        <end position="674"/>
    </location>
</feature>
<evidence type="ECO:0000259" key="6">
    <source>
        <dbReference type="Pfam" id="PF01602"/>
    </source>
</evidence>
<evidence type="ECO:0000256" key="2">
    <source>
        <dbReference type="ARBA" id="ARBA00022448"/>
    </source>
</evidence>
<evidence type="ECO:0000256" key="3">
    <source>
        <dbReference type="ARBA" id="ARBA00022927"/>
    </source>
</evidence>
<keyword evidence="8" id="KW-1185">Reference proteome</keyword>
<evidence type="ECO:0000256" key="5">
    <source>
        <dbReference type="SAM" id="MobiDB-lite"/>
    </source>
</evidence>
<accession>A0ABP1DEQ6</accession>
<dbReference type="InterPro" id="IPR016024">
    <property type="entry name" value="ARM-type_fold"/>
</dbReference>